<evidence type="ECO:0000313" key="4">
    <source>
        <dbReference type="Proteomes" id="UP000323505"/>
    </source>
</evidence>
<dbReference type="Pfam" id="PF12802">
    <property type="entry name" value="MarR_2"/>
    <property type="match status" value="1"/>
</dbReference>
<dbReference type="AlphaFoldDB" id="A0A5D3FLK4"/>
<dbReference type="Gene3D" id="1.10.10.10">
    <property type="entry name" value="Winged helix-like DNA-binding domain superfamily/Winged helix DNA-binding domain"/>
    <property type="match status" value="1"/>
</dbReference>
<evidence type="ECO:0000259" key="2">
    <source>
        <dbReference type="PROSITE" id="PS50995"/>
    </source>
</evidence>
<protein>
    <submittedName>
        <fullName evidence="3">MarR family transcriptional regulator</fullName>
    </submittedName>
</protein>
<comment type="caution">
    <text evidence="3">The sequence shown here is derived from an EMBL/GenBank/DDBJ whole genome shotgun (WGS) entry which is preliminary data.</text>
</comment>
<dbReference type="RefSeq" id="WP_148761620.1">
    <property type="nucleotide sequence ID" value="NZ_VSRQ01000004.1"/>
</dbReference>
<proteinExistence type="predicted"/>
<dbReference type="SMART" id="SM00347">
    <property type="entry name" value="HTH_MARR"/>
    <property type="match status" value="1"/>
</dbReference>
<organism evidence="3 4">
    <name type="scientific">Actinomadura decatromicini</name>
    <dbReference type="NCBI Taxonomy" id="2604572"/>
    <lineage>
        <taxon>Bacteria</taxon>
        <taxon>Bacillati</taxon>
        <taxon>Actinomycetota</taxon>
        <taxon>Actinomycetes</taxon>
        <taxon>Streptosporangiales</taxon>
        <taxon>Thermomonosporaceae</taxon>
        <taxon>Actinomadura</taxon>
    </lineage>
</organism>
<dbReference type="InterPro" id="IPR036388">
    <property type="entry name" value="WH-like_DNA-bd_sf"/>
</dbReference>
<name>A0A5D3FLK4_9ACTN</name>
<reference evidence="3 4" key="1">
    <citation type="submission" date="2019-08" db="EMBL/GenBank/DDBJ databases">
        <title>Actinomadura sp. nov. CYP1-5 isolated from mountain soil.</title>
        <authorList>
            <person name="Songsumanus A."/>
            <person name="Kuncharoen N."/>
            <person name="Kudo T."/>
            <person name="Yuki M."/>
            <person name="Igarashi Y."/>
            <person name="Tanasupawat S."/>
        </authorList>
    </citation>
    <scope>NUCLEOTIDE SEQUENCE [LARGE SCALE GENOMIC DNA]</scope>
    <source>
        <strain evidence="3 4">CYP1-5</strain>
    </source>
</reference>
<evidence type="ECO:0000256" key="1">
    <source>
        <dbReference type="SAM" id="MobiDB-lite"/>
    </source>
</evidence>
<keyword evidence="4" id="KW-1185">Reference proteome</keyword>
<dbReference type="PANTHER" id="PTHR33164">
    <property type="entry name" value="TRANSCRIPTIONAL REGULATOR, MARR FAMILY"/>
    <property type="match status" value="1"/>
</dbReference>
<dbReference type="GO" id="GO:0003700">
    <property type="term" value="F:DNA-binding transcription factor activity"/>
    <property type="evidence" value="ECO:0007669"/>
    <property type="project" value="InterPro"/>
</dbReference>
<dbReference type="InterPro" id="IPR000835">
    <property type="entry name" value="HTH_MarR-typ"/>
</dbReference>
<sequence>MSDDSGTTDASIDADLETLIQLMSRMVRGMKGADGHRDAEGFMARVKDAGLGPRHVPALMALVLHGPAPVGVLARHMALNPATASQLLGELERGGFVERRPDDRDRRRMIVSLHEEHRAAIKRFTWSRVRPLRTALETLDPVERQHFLKGWRVLVDSIEHARRHKAGAKPGSEPGQGSSGDLHGT</sequence>
<dbReference type="GO" id="GO:0006950">
    <property type="term" value="P:response to stress"/>
    <property type="evidence" value="ECO:0007669"/>
    <property type="project" value="TreeGrafter"/>
</dbReference>
<dbReference type="InterPro" id="IPR039422">
    <property type="entry name" value="MarR/SlyA-like"/>
</dbReference>
<feature type="region of interest" description="Disordered" evidence="1">
    <location>
        <begin position="163"/>
        <end position="185"/>
    </location>
</feature>
<dbReference type="PANTHER" id="PTHR33164:SF89">
    <property type="entry name" value="MARR FAMILY REGULATORY PROTEIN"/>
    <property type="match status" value="1"/>
</dbReference>
<dbReference type="InterPro" id="IPR036390">
    <property type="entry name" value="WH_DNA-bd_sf"/>
</dbReference>
<feature type="domain" description="HTH marR-type" evidence="2">
    <location>
        <begin position="16"/>
        <end position="156"/>
    </location>
</feature>
<dbReference type="SUPFAM" id="SSF46785">
    <property type="entry name" value="Winged helix' DNA-binding domain"/>
    <property type="match status" value="1"/>
</dbReference>
<dbReference type="EMBL" id="VSRQ01000004">
    <property type="protein sequence ID" value="TYK48075.1"/>
    <property type="molecule type" value="Genomic_DNA"/>
</dbReference>
<gene>
    <name evidence="3" type="ORF">FXF68_20575</name>
</gene>
<accession>A0A5D3FLK4</accession>
<evidence type="ECO:0000313" key="3">
    <source>
        <dbReference type="EMBL" id="TYK48075.1"/>
    </source>
</evidence>
<dbReference type="Proteomes" id="UP000323505">
    <property type="component" value="Unassembled WGS sequence"/>
</dbReference>
<dbReference type="PROSITE" id="PS50995">
    <property type="entry name" value="HTH_MARR_2"/>
    <property type="match status" value="1"/>
</dbReference>